<evidence type="ECO:0000256" key="1">
    <source>
        <dbReference type="SAM" id="MobiDB-lite"/>
    </source>
</evidence>
<dbReference type="OrthoDB" id="423313at2759"/>
<protein>
    <submittedName>
        <fullName evidence="2">Uncharacterized protein</fullName>
    </submittedName>
</protein>
<sequence length="75" mass="9185">MRKINKEREEDDSLPNRSSLLHRQKQQQQQQQQQLEELQNENLIKTTKGSIRGKRNNVRDTINNYYRMIDRLLIY</sequence>
<dbReference type="Proteomes" id="UP000616769">
    <property type="component" value="Unassembled WGS sequence"/>
</dbReference>
<proteinExistence type="predicted"/>
<dbReference type="VEuPathDB" id="VectorBase:SSCA000224"/>
<evidence type="ECO:0000313" key="2">
    <source>
        <dbReference type="EMBL" id="KPM02330.1"/>
    </source>
</evidence>
<dbReference type="AlphaFoldDB" id="A0A131ZW39"/>
<organism evidence="2 3">
    <name type="scientific">Sarcoptes scabiei</name>
    <name type="common">Itch mite</name>
    <name type="synonym">Acarus scabiei</name>
    <dbReference type="NCBI Taxonomy" id="52283"/>
    <lineage>
        <taxon>Eukaryota</taxon>
        <taxon>Metazoa</taxon>
        <taxon>Ecdysozoa</taxon>
        <taxon>Arthropoda</taxon>
        <taxon>Chelicerata</taxon>
        <taxon>Arachnida</taxon>
        <taxon>Acari</taxon>
        <taxon>Acariformes</taxon>
        <taxon>Sarcoptiformes</taxon>
        <taxon>Astigmata</taxon>
        <taxon>Psoroptidia</taxon>
        <taxon>Sarcoptoidea</taxon>
        <taxon>Sarcoptidae</taxon>
        <taxon>Sarcoptinae</taxon>
        <taxon>Sarcoptes</taxon>
    </lineage>
</organism>
<reference evidence="2 3" key="1">
    <citation type="journal article" date="2015" name="Parasit. Vectors">
        <title>Draft genome of the scabies mite.</title>
        <authorList>
            <person name="Rider S.D.Jr."/>
            <person name="Morgan M.S."/>
            <person name="Arlian L.G."/>
        </authorList>
    </citation>
    <scope>NUCLEOTIDE SEQUENCE [LARGE SCALE GENOMIC DNA]</scope>
    <source>
        <strain evidence="2">Arlian Lab</strain>
    </source>
</reference>
<dbReference type="EMBL" id="JXLN01001610">
    <property type="protein sequence ID" value="KPM02330.1"/>
    <property type="molecule type" value="Genomic_DNA"/>
</dbReference>
<name>A0A131ZW39_SARSC</name>
<accession>A0A131ZW39</accession>
<evidence type="ECO:0000313" key="3">
    <source>
        <dbReference type="Proteomes" id="UP000616769"/>
    </source>
</evidence>
<gene>
    <name evidence="2" type="ORF">QR98_0007410</name>
</gene>
<feature type="compositionally biased region" description="Low complexity" evidence="1">
    <location>
        <begin position="26"/>
        <end position="41"/>
    </location>
</feature>
<comment type="caution">
    <text evidence="2">The sequence shown here is derived from an EMBL/GenBank/DDBJ whole genome shotgun (WGS) entry which is preliminary data.</text>
</comment>
<feature type="region of interest" description="Disordered" evidence="1">
    <location>
        <begin position="1"/>
        <end position="41"/>
    </location>
</feature>